<name>A0A840NXA1_9HYPH</name>
<dbReference type="NCBIfam" id="TIGR01414">
    <property type="entry name" value="autotrans_barl"/>
    <property type="match status" value="1"/>
</dbReference>
<evidence type="ECO:0000313" key="3">
    <source>
        <dbReference type="Proteomes" id="UP000561417"/>
    </source>
</evidence>
<dbReference type="GO" id="GO:0019867">
    <property type="term" value="C:outer membrane"/>
    <property type="evidence" value="ECO:0007669"/>
    <property type="project" value="InterPro"/>
</dbReference>
<reference evidence="2 3" key="1">
    <citation type="submission" date="2020-08" db="EMBL/GenBank/DDBJ databases">
        <title>Genomic Encyclopedia of Type Strains, Phase IV (KMG-IV): sequencing the most valuable type-strain genomes for metagenomic binning, comparative biology and taxonomic classification.</title>
        <authorList>
            <person name="Goeker M."/>
        </authorList>
    </citation>
    <scope>NUCLEOTIDE SEQUENCE [LARGE SCALE GENOMIC DNA]</scope>
    <source>
        <strain evidence="2 3">DSM 28538</strain>
    </source>
</reference>
<organism evidence="2 3">
    <name type="scientific">Bartonella callosciuri</name>
    <dbReference type="NCBI Taxonomy" id="686223"/>
    <lineage>
        <taxon>Bacteria</taxon>
        <taxon>Pseudomonadati</taxon>
        <taxon>Pseudomonadota</taxon>
        <taxon>Alphaproteobacteria</taxon>
        <taxon>Hyphomicrobiales</taxon>
        <taxon>Bartonellaceae</taxon>
        <taxon>Bartonella</taxon>
    </lineage>
</organism>
<dbReference type="Gene3D" id="2.160.20.20">
    <property type="match status" value="1"/>
</dbReference>
<dbReference type="InterPro" id="IPR036709">
    <property type="entry name" value="Autotransporte_beta_dom_sf"/>
</dbReference>
<dbReference type="InterPro" id="IPR051551">
    <property type="entry name" value="Autotransporter_adhesion"/>
</dbReference>
<sequence>MQNINAKAQDKPFCGPLLKVYSCDDLSSDGVLYQNNFDIGSLDAMIIKKSEVIRAEKKTNSHTGEILQFKNSETITSEVFAPKKTITVLENVFVITENKEANSSDDSVSHTVFGVQQGGSLFIKNSNVNVTDVHGIAGESLPWTSSLDQTPQFDLRKLDMSRVVAENLKVKVKGTKSYGLYFRGSSSQDEYEEGELRVQLGDLQFKKSILNVPDSAAVYIDDARRYLILSLLDGSSISGDLLLEAKNHSFIRVEANASSLVGGARVDSGSYTEFELSNNSRWTLRPSKKSNLRDGQFGDSSVSFIKLIGSSIFFTTPTAGTYQTLHIGTGLATDSLDYVYIAEAGARLYVNTYFTADNQKERNKTDRVLIYGNVSGTTTVHVRGVSAVSGEKKNYSENNQSISIIQVYGKAEESSFKLPGGYAVLKGSPYKYILHAYGPKEAKNENRLIKGNGDFWDFRLERQYITRNSPTFSSKLKKSVSLRRKPRSVEASTGYNSIVFDSDSSVFDPEVGISAVVPQVPTYLLLPNALFHAGLMDVSNQNKQLEKLWAGSEDLLKNGEKPAFFVRGYGGSHRYVSDLSALEYGYGGNLDYSAVEASVLLKVIEGARHSTSFGVMGTYGKLSLHPQDVEQSQKSTFDKWSVTAYGSMRHDAGFYVDGLFSYGLFKGDVLTLARGKTATLKSNPLNASLTVGKAFMTGHEGLVFDPQIQVIYQNLQFDKASDIDSFDIEMEKPDQWVMRVGGRLTKTLAASEEGCVVSFNGKFHLTRSFGEKQFVHLGDAFQLGAFGSSLESGLGFNAQLSSNFAFHVDMTYQQRLGKSGFSGVSVSGGLRYRF</sequence>
<dbReference type="InterPro" id="IPR011050">
    <property type="entry name" value="Pectin_lyase_fold/virulence"/>
</dbReference>
<comment type="caution">
    <text evidence="2">The sequence shown here is derived from an EMBL/GenBank/DDBJ whole genome shotgun (WGS) entry which is preliminary data.</text>
</comment>
<dbReference type="PANTHER" id="PTHR35037:SF3">
    <property type="entry name" value="C-TERMINAL REGION OF AIDA-LIKE PROTEIN"/>
    <property type="match status" value="1"/>
</dbReference>
<dbReference type="InterPro" id="IPR005546">
    <property type="entry name" value="Autotransporte_beta"/>
</dbReference>
<dbReference type="InterPro" id="IPR012332">
    <property type="entry name" value="Autotransporter_pectin_lyase_C"/>
</dbReference>
<dbReference type="InterPro" id="IPR006315">
    <property type="entry name" value="OM_autotransptr_brl_dom"/>
</dbReference>
<dbReference type="SUPFAM" id="SSF103515">
    <property type="entry name" value="Autotransporter"/>
    <property type="match status" value="1"/>
</dbReference>
<feature type="domain" description="Autotransporter" evidence="1">
    <location>
        <begin position="557"/>
        <end position="834"/>
    </location>
</feature>
<protein>
    <recommendedName>
        <fullName evidence="1">Autotransporter domain-containing protein</fullName>
    </recommendedName>
</protein>
<evidence type="ECO:0000313" key="2">
    <source>
        <dbReference type="EMBL" id="MBB5073942.1"/>
    </source>
</evidence>
<dbReference type="SMART" id="SM00869">
    <property type="entry name" value="Autotransporter"/>
    <property type="match status" value="1"/>
</dbReference>
<gene>
    <name evidence="2" type="ORF">HNQ69_001075</name>
</gene>
<dbReference type="PANTHER" id="PTHR35037">
    <property type="entry name" value="C-TERMINAL REGION OF AIDA-LIKE PROTEIN"/>
    <property type="match status" value="1"/>
</dbReference>
<dbReference type="AlphaFoldDB" id="A0A840NXA1"/>
<dbReference type="Proteomes" id="UP000561417">
    <property type="component" value="Unassembled WGS sequence"/>
</dbReference>
<keyword evidence="3" id="KW-1185">Reference proteome</keyword>
<proteinExistence type="predicted"/>
<dbReference type="EMBL" id="JACHIM010000004">
    <property type="protein sequence ID" value="MBB5073942.1"/>
    <property type="molecule type" value="Genomic_DNA"/>
</dbReference>
<dbReference type="PROSITE" id="PS51208">
    <property type="entry name" value="AUTOTRANSPORTER"/>
    <property type="match status" value="1"/>
</dbReference>
<accession>A0A840NXA1</accession>
<dbReference type="Gene3D" id="2.40.128.130">
    <property type="entry name" value="Autotransporter beta-domain"/>
    <property type="match status" value="1"/>
</dbReference>
<dbReference type="Pfam" id="PF03797">
    <property type="entry name" value="Autotransporter"/>
    <property type="match status" value="1"/>
</dbReference>
<evidence type="ECO:0000259" key="1">
    <source>
        <dbReference type="PROSITE" id="PS51208"/>
    </source>
</evidence>
<dbReference type="SUPFAM" id="SSF51126">
    <property type="entry name" value="Pectin lyase-like"/>
    <property type="match status" value="1"/>
</dbReference>